<dbReference type="GO" id="GO:0015940">
    <property type="term" value="P:pantothenate biosynthetic process"/>
    <property type="evidence" value="ECO:0007669"/>
    <property type="project" value="UniProtKB-UniRule"/>
</dbReference>
<protein>
    <recommendedName>
        <fullName evidence="8">Pantothenate synthetase</fullName>
        <shortName evidence="8">PS</shortName>
        <ecNumber evidence="8">6.3.2.1</ecNumber>
    </recommendedName>
    <alternativeName>
        <fullName evidence="8">Pantoate--beta-alanine ligase</fullName>
    </alternativeName>
    <alternativeName>
        <fullName evidence="8">Pantoate-activating enzyme</fullName>
    </alternativeName>
</protein>
<dbReference type="NCBIfam" id="TIGR00125">
    <property type="entry name" value="cyt_tran_rel"/>
    <property type="match status" value="1"/>
</dbReference>
<evidence type="ECO:0000313" key="9">
    <source>
        <dbReference type="EMBL" id="OGF64520.1"/>
    </source>
</evidence>
<keyword evidence="4 8" id="KW-0566">Pantothenate biosynthesis</keyword>
<feature type="active site" description="Proton donor" evidence="8">
    <location>
        <position position="37"/>
    </location>
</feature>
<evidence type="ECO:0000256" key="3">
    <source>
        <dbReference type="ARBA" id="ARBA00022598"/>
    </source>
</evidence>
<dbReference type="EC" id="6.3.2.1" evidence="8"/>
<dbReference type="GO" id="GO:0005524">
    <property type="term" value="F:ATP binding"/>
    <property type="evidence" value="ECO:0007669"/>
    <property type="project" value="UniProtKB-KW"/>
</dbReference>
<dbReference type="GO" id="GO:0005829">
    <property type="term" value="C:cytosol"/>
    <property type="evidence" value="ECO:0007669"/>
    <property type="project" value="TreeGrafter"/>
</dbReference>
<dbReference type="CDD" id="cd00560">
    <property type="entry name" value="PanC"/>
    <property type="match status" value="1"/>
</dbReference>
<comment type="subunit">
    <text evidence="8">Homodimer.</text>
</comment>
<evidence type="ECO:0000256" key="4">
    <source>
        <dbReference type="ARBA" id="ARBA00022655"/>
    </source>
</evidence>
<dbReference type="FunFam" id="3.30.1300.10:FF:000001">
    <property type="entry name" value="Pantothenate synthetase"/>
    <property type="match status" value="1"/>
</dbReference>
<dbReference type="STRING" id="1817863.A2Y62_06710"/>
<evidence type="ECO:0000256" key="8">
    <source>
        <dbReference type="HAMAP-Rule" id="MF_00158"/>
    </source>
</evidence>
<keyword evidence="5 8" id="KW-0547">Nucleotide-binding</keyword>
<evidence type="ECO:0000313" key="10">
    <source>
        <dbReference type="Proteomes" id="UP000178943"/>
    </source>
</evidence>
<feature type="binding site" evidence="8">
    <location>
        <begin position="184"/>
        <end position="187"/>
    </location>
    <ligand>
        <name>ATP</name>
        <dbReference type="ChEBI" id="CHEBI:30616"/>
    </ligand>
</feature>
<evidence type="ECO:0000256" key="6">
    <source>
        <dbReference type="ARBA" id="ARBA00022840"/>
    </source>
</evidence>
<evidence type="ECO:0000256" key="5">
    <source>
        <dbReference type="ARBA" id="ARBA00022741"/>
    </source>
</evidence>
<dbReference type="PANTHER" id="PTHR21299">
    <property type="entry name" value="CYTIDYLATE KINASE/PANTOATE-BETA-ALANINE LIGASE"/>
    <property type="match status" value="1"/>
</dbReference>
<gene>
    <name evidence="8" type="primary">panC</name>
    <name evidence="9" type="ORF">A2Y62_06710</name>
</gene>
<dbReference type="Pfam" id="PF02569">
    <property type="entry name" value="Pantoate_ligase"/>
    <property type="match status" value="1"/>
</dbReference>
<keyword evidence="6 8" id="KW-0067">ATP-binding</keyword>
<evidence type="ECO:0000256" key="1">
    <source>
        <dbReference type="ARBA" id="ARBA00004990"/>
    </source>
</evidence>
<evidence type="ECO:0000256" key="2">
    <source>
        <dbReference type="ARBA" id="ARBA00009256"/>
    </source>
</evidence>
<feature type="binding site" evidence="8">
    <location>
        <position position="61"/>
    </location>
    <ligand>
        <name>(R)-pantoate</name>
        <dbReference type="ChEBI" id="CHEBI:15980"/>
    </ligand>
</feature>
<dbReference type="NCBIfam" id="TIGR00018">
    <property type="entry name" value="panC"/>
    <property type="match status" value="1"/>
</dbReference>
<dbReference type="Gene3D" id="3.30.1300.10">
    <property type="entry name" value="Pantoate-beta-alanine ligase, C-terminal domain"/>
    <property type="match status" value="1"/>
</dbReference>
<dbReference type="InterPro" id="IPR003721">
    <property type="entry name" value="Pantoate_ligase"/>
</dbReference>
<dbReference type="FunFam" id="3.40.50.620:FF:000013">
    <property type="entry name" value="Pantothenate synthetase"/>
    <property type="match status" value="1"/>
</dbReference>
<comment type="caution">
    <text evidence="9">The sequence shown here is derived from an EMBL/GenBank/DDBJ whole genome shotgun (WGS) entry which is preliminary data.</text>
</comment>
<comment type="miscellaneous">
    <text evidence="8">The reaction proceeds by a bi uni uni bi ping pong mechanism.</text>
</comment>
<comment type="pathway">
    <text evidence="1 8">Cofactor biosynthesis; (R)-pantothenate biosynthesis; (R)-pantothenate from (R)-pantoate and beta-alanine: step 1/1.</text>
</comment>
<comment type="similarity">
    <text evidence="2 8">Belongs to the pantothenate synthetase family.</text>
</comment>
<keyword evidence="8" id="KW-0963">Cytoplasm</keyword>
<comment type="function">
    <text evidence="8">Catalyzes the condensation of pantoate with beta-alanine in an ATP-dependent reaction via a pantoyl-adenylate intermediate.</text>
</comment>
<dbReference type="Gene3D" id="3.40.50.620">
    <property type="entry name" value="HUPs"/>
    <property type="match status" value="1"/>
</dbReference>
<reference evidence="9 10" key="1">
    <citation type="journal article" date="2016" name="Nat. Commun.">
        <title>Thousands of microbial genomes shed light on interconnected biogeochemical processes in an aquifer system.</title>
        <authorList>
            <person name="Anantharaman K."/>
            <person name="Brown C.T."/>
            <person name="Hug L.A."/>
            <person name="Sharon I."/>
            <person name="Castelle C.J."/>
            <person name="Probst A.J."/>
            <person name="Thomas B.C."/>
            <person name="Singh A."/>
            <person name="Wilkins M.J."/>
            <person name="Karaoz U."/>
            <person name="Brodie E.L."/>
            <person name="Williams K.H."/>
            <person name="Hubbard S.S."/>
            <person name="Banfield J.F."/>
        </authorList>
    </citation>
    <scope>NUCLEOTIDE SEQUENCE [LARGE SCALE GENOMIC DNA]</scope>
</reference>
<proteinExistence type="inferred from homology"/>
<dbReference type="AlphaFoldDB" id="A0A1F5VMC0"/>
<accession>A0A1F5VMC0</accession>
<dbReference type="SUPFAM" id="SSF52374">
    <property type="entry name" value="Nucleotidylyl transferase"/>
    <property type="match status" value="1"/>
</dbReference>
<dbReference type="Proteomes" id="UP000178943">
    <property type="component" value="Unassembled WGS sequence"/>
</dbReference>
<dbReference type="EMBL" id="MFGW01000136">
    <property type="protein sequence ID" value="OGF64520.1"/>
    <property type="molecule type" value="Genomic_DNA"/>
</dbReference>
<feature type="binding site" evidence="8">
    <location>
        <begin position="147"/>
        <end position="150"/>
    </location>
    <ligand>
        <name>ATP</name>
        <dbReference type="ChEBI" id="CHEBI:30616"/>
    </ligand>
</feature>
<sequence>MENINRIARMKELVKDIKKECKTIGFVPTMGALHEGHLSLVREARRMSDVVVVSVFVNPKQFGPGEDFEHYPRNIAQDTELLQKENVDYVFHPAVEEMFPNTYKTYIIVEDLSAKLCGKSRPGHFRGVTTVVMKLFNIVHPNFVFFGQKDAQQALIIKRMLKDLASDIEFIILPIVRDPNGLAFSSRNEYLTPEERNAAPILYAALMKAHERIKKGEKKAAKILSLINEMISSEPLAKIDYIEIVDLENLEPVKSIEKTTLIALAVFFGTTRLIDNIIVEAR</sequence>
<feature type="binding site" evidence="8">
    <location>
        <position position="176"/>
    </location>
    <ligand>
        <name>ATP</name>
        <dbReference type="ChEBI" id="CHEBI:30616"/>
    </ligand>
</feature>
<feature type="binding site" evidence="8">
    <location>
        <position position="153"/>
    </location>
    <ligand>
        <name>(R)-pantoate</name>
        <dbReference type="ChEBI" id="CHEBI:15980"/>
    </ligand>
</feature>
<evidence type="ECO:0000256" key="7">
    <source>
        <dbReference type="ARBA" id="ARBA00048258"/>
    </source>
</evidence>
<dbReference type="PANTHER" id="PTHR21299:SF1">
    <property type="entry name" value="PANTOATE--BETA-ALANINE LIGASE"/>
    <property type="match status" value="1"/>
</dbReference>
<comment type="subcellular location">
    <subcellularLocation>
        <location evidence="8">Cytoplasm</location>
    </subcellularLocation>
</comment>
<feature type="binding site" evidence="8">
    <location>
        <position position="61"/>
    </location>
    <ligand>
        <name>beta-alanine</name>
        <dbReference type="ChEBI" id="CHEBI:57966"/>
    </ligand>
</feature>
<dbReference type="HAMAP" id="MF_00158">
    <property type="entry name" value="PanC"/>
    <property type="match status" value="1"/>
</dbReference>
<feature type="binding site" evidence="8">
    <location>
        <begin position="30"/>
        <end position="37"/>
    </location>
    <ligand>
        <name>ATP</name>
        <dbReference type="ChEBI" id="CHEBI:30616"/>
    </ligand>
</feature>
<dbReference type="InterPro" id="IPR042176">
    <property type="entry name" value="Pantoate_ligase_C"/>
</dbReference>
<dbReference type="GO" id="GO:0004592">
    <property type="term" value="F:pantoate-beta-alanine ligase activity"/>
    <property type="evidence" value="ECO:0007669"/>
    <property type="project" value="UniProtKB-UniRule"/>
</dbReference>
<name>A0A1F5VMC0_9BACT</name>
<organism evidence="9 10">
    <name type="scientific">Candidatus Fischerbacteria bacterium RBG_13_37_8</name>
    <dbReference type="NCBI Taxonomy" id="1817863"/>
    <lineage>
        <taxon>Bacteria</taxon>
        <taxon>Candidatus Fischeribacteriota</taxon>
    </lineage>
</organism>
<comment type="catalytic activity">
    <reaction evidence="7 8">
        <text>(R)-pantoate + beta-alanine + ATP = (R)-pantothenate + AMP + diphosphate + H(+)</text>
        <dbReference type="Rhea" id="RHEA:10912"/>
        <dbReference type="ChEBI" id="CHEBI:15378"/>
        <dbReference type="ChEBI" id="CHEBI:15980"/>
        <dbReference type="ChEBI" id="CHEBI:29032"/>
        <dbReference type="ChEBI" id="CHEBI:30616"/>
        <dbReference type="ChEBI" id="CHEBI:33019"/>
        <dbReference type="ChEBI" id="CHEBI:57966"/>
        <dbReference type="ChEBI" id="CHEBI:456215"/>
        <dbReference type="EC" id="6.3.2.1"/>
    </reaction>
</comment>
<dbReference type="InterPro" id="IPR014729">
    <property type="entry name" value="Rossmann-like_a/b/a_fold"/>
</dbReference>
<dbReference type="InterPro" id="IPR004821">
    <property type="entry name" value="Cyt_trans-like"/>
</dbReference>
<keyword evidence="3 8" id="KW-0436">Ligase</keyword>
<dbReference type="UniPathway" id="UPA00028">
    <property type="reaction ID" value="UER00005"/>
</dbReference>